<name>A0A0N4WD32_HAEPC</name>
<dbReference type="AlphaFoldDB" id="A0A0N4WD32"/>
<evidence type="ECO:0000313" key="2">
    <source>
        <dbReference type="Proteomes" id="UP000268014"/>
    </source>
</evidence>
<proteinExistence type="predicted"/>
<evidence type="ECO:0000313" key="3">
    <source>
        <dbReference type="WBParaSite" id="HPLM_0000846701-mRNA-1"/>
    </source>
</evidence>
<evidence type="ECO:0000313" key="1">
    <source>
        <dbReference type="EMBL" id="VDO34915.1"/>
    </source>
</evidence>
<reference evidence="1 2" key="2">
    <citation type="submission" date="2018-11" db="EMBL/GenBank/DDBJ databases">
        <authorList>
            <consortium name="Pathogen Informatics"/>
        </authorList>
    </citation>
    <scope>NUCLEOTIDE SEQUENCE [LARGE SCALE GENOMIC DNA]</scope>
    <source>
        <strain evidence="1 2">MHpl1</strain>
    </source>
</reference>
<sequence>MRAREPGIEWNEGLLEIDNDDCNDVDGCVQVPEDMFCDSDIVREIFRTALHPSNTSELCERAILAPKNVHVQSLNDVTLDALKM</sequence>
<accession>A0A0N4WD32</accession>
<dbReference type="STRING" id="6290.A0A0N4WD32"/>
<protein>
    <submittedName>
        <fullName evidence="3">ATP-dependent DNA helicase</fullName>
    </submittedName>
</protein>
<dbReference type="EMBL" id="UZAF01016865">
    <property type="protein sequence ID" value="VDO34915.1"/>
    <property type="molecule type" value="Genomic_DNA"/>
</dbReference>
<dbReference type="OrthoDB" id="10538718at2759"/>
<keyword evidence="2" id="KW-1185">Reference proteome</keyword>
<gene>
    <name evidence="1" type="ORF">HPLM_LOCUS8459</name>
</gene>
<organism evidence="3">
    <name type="scientific">Haemonchus placei</name>
    <name type="common">Barber's pole worm</name>
    <dbReference type="NCBI Taxonomy" id="6290"/>
    <lineage>
        <taxon>Eukaryota</taxon>
        <taxon>Metazoa</taxon>
        <taxon>Ecdysozoa</taxon>
        <taxon>Nematoda</taxon>
        <taxon>Chromadorea</taxon>
        <taxon>Rhabditida</taxon>
        <taxon>Rhabditina</taxon>
        <taxon>Rhabditomorpha</taxon>
        <taxon>Strongyloidea</taxon>
        <taxon>Trichostrongylidae</taxon>
        <taxon>Haemonchus</taxon>
    </lineage>
</organism>
<dbReference type="Proteomes" id="UP000268014">
    <property type="component" value="Unassembled WGS sequence"/>
</dbReference>
<reference evidence="3" key="1">
    <citation type="submission" date="2017-02" db="UniProtKB">
        <authorList>
            <consortium name="WormBaseParasite"/>
        </authorList>
    </citation>
    <scope>IDENTIFICATION</scope>
</reference>
<dbReference type="WBParaSite" id="HPLM_0000846701-mRNA-1">
    <property type="protein sequence ID" value="HPLM_0000846701-mRNA-1"/>
    <property type="gene ID" value="HPLM_0000846701"/>
</dbReference>